<organism evidence="1 2">
    <name type="scientific">Trichomalopsis sarcophagae</name>
    <dbReference type="NCBI Taxonomy" id="543379"/>
    <lineage>
        <taxon>Eukaryota</taxon>
        <taxon>Metazoa</taxon>
        <taxon>Ecdysozoa</taxon>
        <taxon>Arthropoda</taxon>
        <taxon>Hexapoda</taxon>
        <taxon>Insecta</taxon>
        <taxon>Pterygota</taxon>
        <taxon>Neoptera</taxon>
        <taxon>Endopterygota</taxon>
        <taxon>Hymenoptera</taxon>
        <taxon>Apocrita</taxon>
        <taxon>Proctotrupomorpha</taxon>
        <taxon>Chalcidoidea</taxon>
        <taxon>Pteromalidae</taxon>
        <taxon>Pteromalinae</taxon>
        <taxon>Trichomalopsis</taxon>
    </lineage>
</organism>
<dbReference type="Proteomes" id="UP000215335">
    <property type="component" value="Unassembled WGS sequence"/>
</dbReference>
<gene>
    <name evidence="1" type="ORF">TSAR_016937</name>
</gene>
<comment type="caution">
    <text evidence="1">The sequence shown here is derived from an EMBL/GenBank/DDBJ whole genome shotgun (WGS) entry which is preliminary data.</text>
</comment>
<evidence type="ECO:0000313" key="1">
    <source>
        <dbReference type="EMBL" id="OXU17736.1"/>
    </source>
</evidence>
<name>A0A232EHA2_9HYME</name>
<dbReference type="AlphaFoldDB" id="A0A232EHA2"/>
<evidence type="ECO:0000313" key="2">
    <source>
        <dbReference type="Proteomes" id="UP000215335"/>
    </source>
</evidence>
<keyword evidence="2" id="KW-1185">Reference proteome</keyword>
<proteinExistence type="predicted"/>
<reference evidence="1 2" key="1">
    <citation type="journal article" date="2017" name="Curr. Biol.">
        <title>The Evolution of Venom by Co-option of Single-Copy Genes.</title>
        <authorList>
            <person name="Martinson E.O."/>
            <person name="Mrinalini"/>
            <person name="Kelkar Y.D."/>
            <person name="Chang C.H."/>
            <person name="Werren J.H."/>
        </authorList>
    </citation>
    <scope>NUCLEOTIDE SEQUENCE [LARGE SCALE GENOMIC DNA]</scope>
    <source>
        <strain evidence="1 2">Alberta</strain>
        <tissue evidence="1">Whole body</tissue>
    </source>
</reference>
<protein>
    <submittedName>
        <fullName evidence="1">Uncharacterized protein</fullName>
    </submittedName>
</protein>
<dbReference type="EMBL" id="NNAY01004538">
    <property type="protein sequence ID" value="OXU17736.1"/>
    <property type="molecule type" value="Genomic_DNA"/>
</dbReference>
<sequence>MKVRNSAETTINIHRRRNKQRIAKAIEEEMPLEANDTPILQTTLTEEKMTQKLANTMTDEISIEILENAVNEIDSNQLPAEITDEIWNEIDELLKLL</sequence>
<accession>A0A232EHA2</accession>